<reference evidence="1" key="1">
    <citation type="journal article" date="2021" name="New Phytol.">
        <title>Evolutionary innovations through gain and loss of genes in the ectomycorrhizal Boletales.</title>
        <authorList>
            <person name="Wu G."/>
            <person name="Miyauchi S."/>
            <person name="Morin E."/>
            <person name="Kuo A."/>
            <person name="Drula E."/>
            <person name="Varga T."/>
            <person name="Kohler A."/>
            <person name="Feng B."/>
            <person name="Cao Y."/>
            <person name="Lipzen A."/>
            <person name="Daum C."/>
            <person name="Hundley H."/>
            <person name="Pangilinan J."/>
            <person name="Johnson J."/>
            <person name="Barry K."/>
            <person name="LaButti K."/>
            <person name="Ng V."/>
            <person name="Ahrendt S."/>
            <person name="Min B."/>
            <person name="Choi I.G."/>
            <person name="Park H."/>
            <person name="Plett J.M."/>
            <person name="Magnuson J."/>
            <person name="Spatafora J.W."/>
            <person name="Nagy L.G."/>
            <person name="Henrissat B."/>
            <person name="Grigoriev I.V."/>
            <person name="Yang Z.L."/>
            <person name="Xu J."/>
            <person name="Martin F.M."/>
        </authorList>
    </citation>
    <scope>NUCLEOTIDE SEQUENCE</scope>
    <source>
        <strain evidence="1">ATCC 28755</strain>
    </source>
</reference>
<comment type="caution">
    <text evidence="1">The sequence shown here is derived from an EMBL/GenBank/DDBJ whole genome shotgun (WGS) entry which is preliminary data.</text>
</comment>
<protein>
    <submittedName>
        <fullName evidence="1">Uncharacterized protein</fullName>
    </submittedName>
</protein>
<dbReference type="Proteomes" id="UP000790377">
    <property type="component" value="Unassembled WGS sequence"/>
</dbReference>
<name>A0ACB7ZQM4_9AGAM</name>
<organism evidence="1 2">
    <name type="scientific">Hygrophoropsis aurantiaca</name>
    <dbReference type="NCBI Taxonomy" id="72124"/>
    <lineage>
        <taxon>Eukaryota</taxon>
        <taxon>Fungi</taxon>
        <taxon>Dikarya</taxon>
        <taxon>Basidiomycota</taxon>
        <taxon>Agaricomycotina</taxon>
        <taxon>Agaricomycetes</taxon>
        <taxon>Agaricomycetidae</taxon>
        <taxon>Boletales</taxon>
        <taxon>Coniophorineae</taxon>
        <taxon>Hygrophoropsidaceae</taxon>
        <taxon>Hygrophoropsis</taxon>
    </lineage>
</organism>
<sequence length="184" mass="20716">MTRTCLNSHSMVSVEIKFYGQVRDVTHIVQKNVANQKFTANFWDIDNNDMSLNNTFVLGTFYSIWFWLFIIDGNPGRELYSARRAAGRRYSGLQDGPRGIQTTSFNATPEKTHEIGLTRLTRTSVTWILPFDHNVDEQFTADAGDSDKTSSAVNTPVALFFYAEAKCEGKIYINGTEPAKPTEA</sequence>
<dbReference type="EMBL" id="MU269316">
    <property type="protein sequence ID" value="KAH7903002.1"/>
    <property type="molecule type" value="Genomic_DNA"/>
</dbReference>
<gene>
    <name evidence="1" type="ORF">BJ138DRAFT_1108046</name>
</gene>
<evidence type="ECO:0000313" key="1">
    <source>
        <dbReference type="EMBL" id="KAH7903002.1"/>
    </source>
</evidence>
<keyword evidence="2" id="KW-1185">Reference proteome</keyword>
<evidence type="ECO:0000313" key="2">
    <source>
        <dbReference type="Proteomes" id="UP000790377"/>
    </source>
</evidence>
<proteinExistence type="predicted"/>
<accession>A0ACB7ZQM4</accession>